<evidence type="ECO:0000256" key="4">
    <source>
        <dbReference type="HAMAP-Rule" id="MF_01401"/>
    </source>
</evidence>
<accession>A0A368JHD4</accession>
<feature type="domain" description="Peptide methionine sulphoxide reductase MsrA" evidence="6">
    <location>
        <begin position="42"/>
        <end position="192"/>
    </location>
</feature>
<dbReference type="PANTHER" id="PTHR43774:SF1">
    <property type="entry name" value="PEPTIDE METHIONINE SULFOXIDE REDUCTASE MSRA 2"/>
    <property type="match status" value="1"/>
</dbReference>
<evidence type="ECO:0000256" key="2">
    <source>
        <dbReference type="ARBA" id="ARBA00047806"/>
    </source>
</evidence>
<keyword evidence="8" id="KW-1185">Reference proteome</keyword>
<comment type="catalytic activity">
    <reaction evidence="3 4">
        <text>[thioredoxin]-disulfide + L-methionine + H2O = L-methionine (S)-S-oxide + [thioredoxin]-dithiol</text>
        <dbReference type="Rhea" id="RHEA:19993"/>
        <dbReference type="Rhea" id="RHEA-COMP:10698"/>
        <dbReference type="Rhea" id="RHEA-COMP:10700"/>
        <dbReference type="ChEBI" id="CHEBI:15377"/>
        <dbReference type="ChEBI" id="CHEBI:29950"/>
        <dbReference type="ChEBI" id="CHEBI:50058"/>
        <dbReference type="ChEBI" id="CHEBI:57844"/>
        <dbReference type="ChEBI" id="CHEBI:58772"/>
        <dbReference type="EC" id="1.8.4.11"/>
    </reaction>
</comment>
<gene>
    <name evidence="4 7" type="primary">msrA</name>
    <name evidence="7" type="ORF">DUE52_31570</name>
</gene>
<reference evidence="7 8" key="1">
    <citation type="submission" date="2018-07" db="EMBL/GenBank/DDBJ databases">
        <title>Genome analysis of Larkinella rosea.</title>
        <authorList>
            <person name="Zhou Z."/>
            <person name="Wang G."/>
        </authorList>
    </citation>
    <scope>NUCLEOTIDE SEQUENCE [LARGE SCALE GENOMIC DNA]</scope>
    <source>
        <strain evidence="8">zzj9</strain>
    </source>
</reference>
<comment type="caution">
    <text evidence="7">The sequence shown here is derived from an EMBL/GenBank/DDBJ whole genome shotgun (WGS) entry which is preliminary data.</text>
</comment>
<protein>
    <recommendedName>
        <fullName evidence="4">Peptide methionine sulfoxide reductase MsrA</fullName>
        <shortName evidence="4">Protein-methionine-S-oxide reductase</shortName>
        <ecNumber evidence="4">1.8.4.11</ecNumber>
    </recommendedName>
    <alternativeName>
        <fullName evidence="4">Peptide-methionine (S)-S-oxide reductase</fullName>
        <shortName evidence="4">Peptide Met(O) reductase</shortName>
    </alternativeName>
</protein>
<comment type="catalytic activity">
    <reaction evidence="2 4">
        <text>L-methionyl-[protein] + [thioredoxin]-disulfide + H2O = L-methionyl-(S)-S-oxide-[protein] + [thioredoxin]-dithiol</text>
        <dbReference type="Rhea" id="RHEA:14217"/>
        <dbReference type="Rhea" id="RHEA-COMP:10698"/>
        <dbReference type="Rhea" id="RHEA-COMP:10700"/>
        <dbReference type="Rhea" id="RHEA-COMP:12313"/>
        <dbReference type="Rhea" id="RHEA-COMP:12315"/>
        <dbReference type="ChEBI" id="CHEBI:15377"/>
        <dbReference type="ChEBI" id="CHEBI:16044"/>
        <dbReference type="ChEBI" id="CHEBI:29950"/>
        <dbReference type="ChEBI" id="CHEBI:44120"/>
        <dbReference type="ChEBI" id="CHEBI:50058"/>
        <dbReference type="EC" id="1.8.4.11"/>
    </reaction>
</comment>
<comment type="similarity">
    <text evidence="4">Belongs to the MsrA Met sulfoxide reductase family.</text>
</comment>
<dbReference type="OrthoDB" id="4174719at2"/>
<dbReference type="SUPFAM" id="SSF55068">
    <property type="entry name" value="Peptide methionine sulfoxide reductase"/>
    <property type="match status" value="1"/>
</dbReference>
<dbReference type="GO" id="GO:0033744">
    <property type="term" value="F:L-methionine:thioredoxin-disulfide S-oxidoreductase activity"/>
    <property type="evidence" value="ECO:0007669"/>
    <property type="project" value="RHEA"/>
</dbReference>
<dbReference type="InterPro" id="IPR002569">
    <property type="entry name" value="Met_Sox_Rdtase_MsrA_dom"/>
</dbReference>
<dbReference type="HAMAP" id="MF_01401">
    <property type="entry name" value="MsrA"/>
    <property type="match status" value="1"/>
</dbReference>
<dbReference type="NCBIfam" id="TIGR00401">
    <property type="entry name" value="msrA"/>
    <property type="match status" value="1"/>
</dbReference>
<dbReference type="Pfam" id="PF01625">
    <property type="entry name" value="PMSR"/>
    <property type="match status" value="1"/>
</dbReference>
<feature type="signal peptide" evidence="5">
    <location>
        <begin position="1"/>
        <end position="20"/>
    </location>
</feature>
<dbReference type="AlphaFoldDB" id="A0A368JHD4"/>
<proteinExistence type="inferred from homology"/>
<evidence type="ECO:0000313" key="8">
    <source>
        <dbReference type="Proteomes" id="UP000253383"/>
    </source>
</evidence>
<keyword evidence="1 4" id="KW-0560">Oxidoreductase</keyword>
<dbReference type="EMBL" id="QOWE01000044">
    <property type="protein sequence ID" value="RCR65511.1"/>
    <property type="molecule type" value="Genomic_DNA"/>
</dbReference>
<dbReference type="InterPro" id="IPR036509">
    <property type="entry name" value="Met_Sox_Rdtase_MsrA_sf"/>
</dbReference>
<dbReference type="Gene3D" id="3.30.1060.10">
    <property type="entry name" value="Peptide methionine sulphoxide reductase MsrA"/>
    <property type="match status" value="1"/>
</dbReference>
<organism evidence="7 8">
    <name type="scientific">Larkinella punicea</name>
    <dbReference type="NCBI Taxonomy" id="2315727"/>
    <lineage>
        <taxon>Bacteria</taxon>
        <taxon>Pseudomonadati</taxon>
        <taxon>Bacteroidota</taxon>
        <taxon>Cytophagia</taxon>
        <taxon>Cytophagales</taxon>
        <taxon>Spirosomataceae</taxon>
        <taxon>Larkinella</taxon>
    </lineage>
</organism>
<dbReference type="EC" id="1.8.4.11" evidence="4"/>
<dbReference type="RefSeq" id="WP_114410159.1">
    <property type="nucleotide sequence ID" value="NZ_QOWE01000044.1"/>
</dbReference>
<evidence type="ECO:0000313" key="7">
    <source>
        <dbReference type="EMBL" id="RCR65511.1"/>
    </source>
</evidence>
<sequence>MKNSLFFSVFFCLWTVCSQAQLLGTTPNFAKLPALQPGEAVATFAGGCFWAQEEAFDQLKGVREVISGYSGGNLKNPTYEQVGTDETGHAETVQVYYDPNIISYRDLLTAFFASHDPTTLNRQGPDVGRDYRSVAFYRNPTEKKAIEEAIQRVNESKHYSNKVVTEVVPFSVFYPAEAYHQNYCKLHPNQPYIRNVSLPKVEKMRKAMPGKLKKEGKYTTS</sequence>
<keyword evidence="5" id="KW-0732">Signal</keyword>
<dbReference type="Proteomes" id="UP000253383">
    <property type="component" value="Unassembled WGS sequence"/>
</dbReference>
<dbReference type="GO" id="GO:0008113">
    <property type="term" value="F:peptide-methionine (S)-S-oxide reductase activity"/>
    <property type="evidence" value="ECO:0007669"/>
    <property type="project" value="UniProtKB-UniRule"/>
</dbReference>
<dbReference type="PANTHER" id="PTHR43774">
    <property type="entry name" value="PEPTIDE METHIONINE SULFOXIDE REDUCTASE"/>
    <property type="match status" value="1"/>
</dbReference>
<evidence type="ECO:0000259" key="6">
    <source>
        <dbReference type="Pfam" id="PF01625"/>
    </source>
</evidence>
<evidence type="ECO:0000256" key="1">
    <source>
        <dbReference type="ARBA" id="ARBA00023002"/>
    </source>
</evidence>
<evidence type="ECO:0000256" key="5">
    <source>
        <dbReference type="SAM" id="SignalP"/>
    </source>
</evidence>
<comment type="function">
    <text evidence="4">Has an important function as a repair enzyme for proteins that have been inactivated by oxidation. Catalyzes the reversible oxidation-reduction of methionine sulfoxide in proteins to methionine.</text>
</comment>
<feature type="active site" evidence="4">
    <location>
        <position position="48"/>
    </location>
</feature>
<evidence type="ECO:0000256" key="3">
    <source>
        <dbReference type="ARBA" id="ARBA00048782"/>
    </source>
</evidence>
<feature type="chain" id="PRO_5017000413" description="Peptide methionine sulfoxide reductase MsrA" evidence="5">
    <location>
        <begin position="21"/>
        <end position="221"/>
    </location>
</feature>
<name>A0A368JHD4_9BACT</name>